<dbReference type="FunFam" id="3.30.160.60:FF:000295">
    <property type="entry name" value="zinc finger protein 19"/>
    <property type="match status" value="1"/>
</dbReference>
<dbReference type="Pfam" id="PF01352">
    <property type="entry name" value="KRAB"/>
    <property type="match status" value="1"/>
</dbReference>
<dbReference type="Proteomes" id="UP000700334">
    <property type="component" value="Unassembled WGS sequence"/>
</dbReference>
<dbReference type="PROSITE" id="PS50805">
    <property type="entry name" value="KRAB"/>
    <property type="match status" value="1"/>
</dbReference>
<evidence type="ECO:0000256" key="10">
    <source>
        <dbReference type="ARBA" id="ARBA00023242"/>
    </source>
</evidence>
<keyword evidence="10" id="KW-0539">Nucleus</keyword>
<evidence type="ECO:0000256" key="11">
    <source>
        <dbReference type="PROSITE-ProRule" id="PRU00042"/>
    </source>
</evidence>
<dbReference type="SMART" id="SM00355">
    <property type="entry name" value="ZnF_C2H2"/>
    <property type="match status" value="3"/>
</dbReference>
<dbReference type="InterPro" id="IPR013087">
    <property type="entry name" value="Znf_C2H2_type"/>
</dbReference>
<keyword evidence="5 11" id="KW-0863">Zinc-finger</keyword>
<evidence type="ECO:0000256" key="6">
    <source>
        <dbReference type="ARBA" id="ARBA00022833"/>
    </source>
</evidence>
<evidence type="ECO:0000256" key="4">
    <source>
        <dbReference type="ARBA" id="ARBA00022737"/>
    </source>
</evidence>
<comment type="similarity">
    <text evidence="2">Belongs to the krueppel C2H2-type zinc-finger protein family.</text>
</comment>
<evidence type="ECO:0000313" key="15">
    <source>
        <dbReference type="Proteomes" id="UP000700334"/>
    </source>
</evidence>
<accession>A0A8J5ZW89</accession>
<reference evidence="14" key="1">
    <citation type="journal article" date="2021" name="Evol. Appl.">
        <title>The genome of the Pyrenean desman and the effects of bottlenecks and inbreeding on the genomic landscape of an endangered species.</title>
        <authorList>
            <person name="Escoda L."/>
            <person name="Castresana J."/>
        </authorList>
    </citation>
    <scope>NUCLEOTIDE SEQUENCE</scope>
    <source>
        <strain evidence="14">IBE-C5619</strain>
    </source>
</reference>
<dbReference type="InterPro" id="IPR036236">
    <property type="entry name" value="Znf_C2H2_sf"/>
</dbReference>
<feature type="domain" description="C2H2-type" evidence="12">
    <location>
        <begin position="73"/>
        <end position="100"/>
    </location>
</feature>
<dbReference type="SUPFAM" id="SSF57667">
    <property type="entry name" value="beta-beta-alpha zinc fingers"/>
    <property type="match status" value="2"/>
</dbReference>
<dbReference type="GO" id="GO:0005634">
    <property type="term" value="C:nucleus"/>
    <property type="evidence" value="ECO:0007669"/>
    <property type="project" value="UniProtKB-SubCell"/>
</dbReference>
<dbReference type="Gene3D" id="3.30.160.60">
    <property type="entry name" value="Classic Zinc Finger"/>
    <property type="match status" value="3"/>
</dbReference>
<comment type="subcellular location">
    <subcellularLocation>
        <location evidence="1">Nucleus</location>
    </subcellularLocation>
</comment>
<evidence type="ECO:0000256" key="5">
    <source>
        <dbReference type="ARBA" id="ARBA00022771"/>
    </source>
</evidence>
<feature type="non-terminal residue" evidence="14">
    <location>
        <position position="140"/>
    </location>
</feature>
<keyword evidence="7" id="KW-0805">Transcription regulation</keyword>
<comment type="caution">
    <text evidence="14">The sequence shown here is derived from an EMBL/GenBank/DDBJ whole genome shotgun (WGS) entry which is preliminary data.</text>
</comment>
<evidence type="ECO:0000259" key="13">
    <source>
        <dbReference type="PROSITE" id="PS50805"/>
    </source>
</evidence>
<dbReference type="PROSITE" id="PS50157">
    <property type="entry name" value="ZINC_FINGER_C2H2_2"/>
    <property type="match status" value="3"/>
</dbReference>
<keyword evidence="4" id="KW-0677">Repeat</keyword>
<gene>
    <name evidence="14" type="ORF">J0S82_013040</name>
</gene>
<dbReference type="Pfam" id="PF00096">
    <property type="entry name" value="zf-C2H2"/>
    <property type="match status" value="2"/>
</dbReference>
<evidence type="ECO:0000256" key="1">
    <source>
        <dbReference type="ARBA" id="ARBA00004123"/>
    </source>
</evidence>
<keyword evidence="8" id="KW-0238">DNA-binding</keyword>
<organism evidence="14 15">
    <name type="scientific">Galemys pyrenaicus</name>
    <name type="common">Iberian desman</name>
    <name type="synonym">Pyrenean desman</name>
    <dbReference type="NCBI Taxonomy" id="202257"/>
    <lineage>
        <taxon>Eukaryota</taxon>
        <taxon>Metazoa</taxon>
        <taxon>Chordata</taxon>
        <taxon>Craniata</taxon>
        <taxon>Vertebrata</taxon>
        <taxon>Euteleostomi</taxon>
        <taxon>Mammalia</taxon>
        <taxon>Eutheria</taxon>
        <taxon>Laurasiatheria</taxon>
        <taxon>Eulipotyphla</taxon>
        <taxon>Talpidae</taxon>
        <taxon>Galemys</taxon>
    </lineage>
</organism>
<name>A0A8J5ZW89_GALPY</name>
<sequence>EKWALLAPSQRTLNIDVMLEKCKNLASLGKSEIIPERSHLGVKLKECNLCFKVFNTKSNLTRHKRLHTGEKPYVCNQWGKSFSSNFYLTVHKKIHNGEEPYGCSDCGKTFSNPSTLKQHVRILTGEKPCEKTLLFSCIPH</sequence>
<dbReference type="FunFam" id="3.30.160.60:FF:000744">
    <property type="entry name" value="zinc finger E-box-binding homeobox 1"/>
    <property type="match status" value="1"/>
</dbReference>
<keyword evidence="15" id="KW-1185">Reference proteome</keyword>
<dbReference type="AlphaFoldDB" id="A0A8J5ZW89"/>
<feature type="domain" description="C2H2-type" evidence="12">
    <location>
        <begin position="101"/>
        <end position="128"/>
    </location>
</feature>
<dbReference type="SUPFAM" id="SSF109640">
    <property type="entry name" value="KRAB domain (Kruppel-associated box)"/>
    <property type="match status" value="1"/>
</dbReference>
<evidence type="ECO:0000259" key="12">
    <source>
        <dbReference type="PROSITE" id="PS50157"/>
    </source>
</evidence>
<dbReference type="Gene3D" id="6.10.140.140">
    <property type="match status" value="1"/>
</dbReference>
<dbReference type="PANTHER" id="PTHR23234">
    <property type="entry name" value="ZNF44 PROTEIN"/>
    <property type="match status" value="1"/>
</dbReference>
<dbReference type="InterPro" id="IPR050758">
    <property type="entry name" value="Znf_C2H2-type"/>
</dbReference>
<dbReference type="GO" id="GO:0008270">
    <property type="term" value="F:zinc ion binding"/>
    <property type="evidence" value="ECO:0007669"/>
    <property type="project" value="UniProtKB-KW"/>
</dbReference>
<evidence type="ECO:0000313" key="14">
    <source>
        <dbReference type="EMBL" id="KAG8510749.1"/>
    </source>
</evidence>
<dbReference type="OrthoDB" id="9651555at2759"/>
<keyword evidence="6" id="KW-0862">Zinc</keyword>
<dbReference type="InterPro" id="IPR036051">
    <property type="entry name" value="KRAB_dom_sf"/>
</dbReference>
<dbReference type="PANTHER" id="PTHR23234:SF10">
    <property type="entry name" value="RIKEN CDNA 6720489N17 GENE-RELATED"/>
    <property type="match status" value="1"/>
</dbReference>
<feature type="domain" description="KRAB" evidence="13">
    <location>
        <begin position="1"/>
        <end position="85"/>
    </location>
</feature>
<dbReference type="FunFam" id="3.30.160.60:FF:000185">
    <property type="entry name" value="zinc finger protein 319"/>
    <property type="match status" value="1"/>
</dbReference>
<evidence type="ECO:0000256" key="8">
    <source>
        <dbReference type="ARBA" id="ARBA00023125"/>
    </source>
</evidence>
<dbReference type="GO" id="GO:0003677">
    <property type="term" value="F:DNA binding"/>
    <property type="evidence" value="ECO:0007669"/>
    <property type="project" value="UniProtKB-KW"/>
</dbReference>
<feature type="domain" description="C2H2-type" evidence="12">
    <location>
        <begin position="45"/>
        <end position="72"/>
    </location>
</feature>
<evidence type="ECO:0000256" key="9">
    <source>
        <dbReference type="ARBA" id="ARBA00023163"/>
    </source>
</evidence>
<dbReference type="GO" id="GO:0006355">
    <property type="term" value="P:regulation of DNA-templated transcription"/>
    <property type="evidence" value="ECO:0007669"/>
    <property type="project" value="InterPro"/>
</dbReference>
<keyword evidence="3" id="KW-0479">Metal-binding</keyword>
<dbReference type="InterPro" id="IPR001909">
    <property type="entry name" value="KRAB"/>
</dbReference>
<dbReference type="EMBL" id="JAGFMF010011863">
    <property type="protein sequence ID" value="KAG8510749.1"/>
    <property type="molecule type" value="Genomic_DNA"/>
</dbReference>
<protein>
    <submittedName>
        <fullName evidence="14">Zinc finger protein 558</fullName>
    </submittedName>
</protein>
<dbReference type="PROSITE" id="PS00028">
    <property type="entry name" value="ZINC_FINGER_C2H2_1"/>
    <property type="match status" value="1"/>
</dbReference>
<evidence type="ECO:0000256" key="3">
    <source>
        <dbReference type="ARBA" id="ARBA00022723"/>
    </source>
</evidence>
<proteinExistence type="inferred from homology"/>
<keyword evidence="9" id="KW-0804">Transcription</keyword>
<evidence type="ECO:0000256" key="7">
    <source>
        <dbReference type="ARBA" id="ARBA00023015"/>
    </source>
</evidence>
<evidence type="ECO:0000256" key="2">
    <source>
        <dbReference type="ARBA" id="ARBA00006991"/>
    </source>
</evidence>